<dbReference type="InterPro" id="IPR025944">
    <property type="entry name" value="Sigma_54_int_dom_CS"/>
</dbReference>
<dbReference type="AlphaFoldDB" id="A0A4R1PZU8"/>
<dbReference type="InterPro" id="IPR013767">
    <property type="entry name" value="PAS_fold"/>
</dbReference>
<dbReference type="PROSITE" id="PS00675">
    <property type="entry name" value="SIGMA54_INTERACT_1"/>
    <property type="match status" value="1"/>
</dbReference>
<dbReference type="CDD" id="cd00009">
    <property type="entry name" value="AAA"/>
    <property type="match status" value="1"/>
</dbReference>
<dbReference type="InterPro" id="IPR002197">
    <property type="entry name" value="HTH_Fis"/>
</dbReference>
<dbReference type="InterPro" id="IPR027417">
    <property type="entry name" value="P-loop_NTPase"/>
</dbReference>
<dbReference type="Gene3D" id="3.40.50.2300">
    <property type="match status" value="1"/>
</dbReference>
<dbReference type="InterPro" id="IPR000014">
    <property type="entry name" value="PAS"/>
</dbReference>
<dbReference type="GO" id="GO:0000156">
    <property type="term" value="F:phosphorelay response regulator activity"/>
    <property type="evidence" value="ECO:0007669"/>
    <property type="project" value="InterPro"/>
</dbReference>
<evidence type="ECO:0000313" key="7">
    <source>
        <dbReference type="EMBL" id="TCL37830.1"/>
    </source>
</evidence>
<dbReference type="SUPFAM" id="SSF159800">
    <property type="entry name" value="PrpR receptor domain-like"/>
    <property type="match status" value="1"/>
</dbReference>
<evidence type="ECO:0000256" key="4">
    <source>
        <dbReference type="ARBA" id="ARBA00023163"/>
    </source>
</evidence>
<proteinExistence type="predicted"/>
<dbReference type="Gene3D" id="1.10.10.60">
    <property type="entry name" value="Homeodomain-like"/>
    <property type="match status" value="1"/>
</dbReference>
<dbReference type="InterPro" id="IPR003593">
    <property type="entry name" value="AAA+_ATPase"/>
</dbReference>
<dbReference type="EMBL" id="SLUI01000005">
    <property type="protein sequence ID" value="TCL37830.1"/>
    <property type="molecule type" value="Genomic_DNA"/>
</dbReference>
<dbReference type="Proteomes" id="UP000295063">
    <property type="component" value="Unassembled WGS sequence"/>
</dbReference>
<keyword evidence="8" id="KW-1185">Reference proteome</keyword>
<keyword evidence="1" id="KW-0547">Nucleotide-binding</keyword>
<dbReference type="SUPFAM" id="SSF52540">
    <property type="entry name" value="P-loop containing nucleoside triphosphate hydrolases"/>
    <property type="match status" value="1"/>
</dbReference>
<dbReference type="Pfam" id="PF06506">
    <property type="entry name" value="PrpR_N"/>
    <property type="match status" value="1"/>
</dbReference>
<dbReference type="InterPro" id="IPR025662">
    <property type="entry name" value="Sigma_54_int_dom_ATP-bd_1"/>
</dbReference>
<dbReference type="RefSeq" id="WP_132079009.1">
    <property type="nucleotide sequence ID" value="NZ_SLUI01000005.1"/>
</dbReference>
<dbReference type="PRINTS" id="PR01590">
    <property type="entry name" value="HTHFIS"/>
</dbReference>
<dbReference type="SMART" id="SM00382">
    <property type="entry name" value="AAA"/>
    <property type="match status" value="1"/>
</dbReference>
<dbReference type="GO" id="GO:0006355">
    <property type="term" value="P:regulation of DNA-templated transcription"/>
    <property type="evidence" value="ECO:0007669"/>
    <property type="project" value="InterPro"/>
</dbReference>
<organism evidence="7 8">
    <name type="scientific">Anaerospora hongkongensis</name>
    <dbReference type="NCBI Taxonomy" id="244830"/>
    <lineage>
        <taxon>Bacteria</taxon>
        <taxon>Bacillati</taxon>
        <taxon>Bacillota</taxon>
        <taxon>Negativicutes</taxon>
        <taxon>Selenomonadales</taxon>
        <taxon>Sporomusaceae</taxon>
        <taxon>Anaerospora</taxon>
    </lineage>
</organism>
<evidence type="ECO:0000256" key="2">
    <source>
        <dbReference type="ARBA" id="ARBA00022840"/>
    </source>
</evidence>
<dbReference type="PROSITE" id="PS00688">
    <property type="entry name" value="SIGMA54_INTERACT_3"/>
    <property type="match status" value="1"/>
</dbReference>
<evidence type="ECO:0000259" key="6">
    <source>
        <dbReference type="PROSITE" id="PS50112"/>
    </source>
</evidence>
<dbReference type="SUPFAM" id="SSF55785">
    <property type="entry name" value="PYP-like sensor domain (PAS domain)"/>
    <property type="match status" value="1"/>
</dbReference>
<comment type="caution">
    <text evidence="7">The sequence shown here is derived from an EMBL/GenBank/DDBJ whole genome shotgun (WGS) entry which is preliminary data.</text>
</comment>
<dbReference type="Gene3D" id="3.40.50.300">
    <property type="entry name" value="P-loop containing nucleotide triphosphate hydrolases"/>
    <property type="match status" value="1"/>
</dbReference>
<dbReference type="PANTHER" id="PTHR32071">
    <property type="entry name" value="TRANSCRIPTIONAL REGULATORY PROTEIN"/>
    <property type="match status" value="1"/>
</dbReference>
<dbReference type="Pfam" id="PF25601">
    <property type="entry name" value="AAA_lid_14"/>
    <property type="match status" value="1"/>
</dbReference>
<dbReference type="Pfam" id="PF00158">
    <property type="entry name" value="Sigma54_activat"/>
    <property type="match status" value="1"/>
</dbReference>
<dbReference type="PROSITE" id="PS50045">
    <property type="entry name" value="SIGMA54_INTERACT_4"/>
    <property type="match status" value="1"/>
</dbReference>
<dbReference type="GO" id="GO:0043565">
    <property type="term" value="F:sequence-specific DNA binding"/>
    <property type="evidence" value="ECO:0007669"/>
    <property type="project" value="InterPro"/>
</dbReference>
<keyword evidence="2" id="KW-0067">ATP-binding</keyword>
<evidence type="ECO:0000259" key="5">
    <source>
        <dbReference type="PROSITE" id="PS50045"/>
    </source>
</evidence>
<dbReference type="SMART" id="SM00091">
    <property type="entry name" value="PAS"/>
    <property type="match status" value="1"/>
</dbReference>
<dbReference type="OrthoDB" id="9803970at2"/>
<feature type="domain" description="Sigma-54 factor interaction" evidence="5">
    <location>
        <begin position="325"/>
        <end position="554"/>
    </location>
</feature>
<dbReference type="InterPro" id="IPR035965">
    <property type="entry name" value="PAS-like_dom_sf"/>
</dbReference>
<evidence type="ECO:0000256" key="3">
    <source>
        <dbReference type="ARBA" id="ARBA00023015"/>
    </source>
</evidence>
<dbReference type="Pfam" id="PF00989">
    <property type="entry name" value="PAS"/>
    <property type="match status" value="1"/>
</dbReference>
<feature type="domain" description="PAS" evidence="6">
    <location>
        <begin position="196"/>
        <end position="247"/>
    </location>
</feature>
<sequence>MDTKIAIITPFAAMQQIAQEVVNERSDEWPEGIQVVMGDLRDGLQQAYKAIAQGAEVIISRGGTASLISSQIELPVVEIQVTAFDILRALKQVSGQTKKVGVAGFRNVIYGCEDFGELWGIALQEITLENEQGALEKIMAAKDEGINVIIGDAISIKLAGQYGLQGILIQSGKDAIYKAIKQAQQIGRVRSKEQARSELLRTIINSSTDGILAVDEQSRITILNPIAEDVFHLRAEEALGRKVSDVIPSTRLPSIVACGTAEIGEIQKIGNRVIATKRVPIKLSGKVVGAIANFQDVTQLQRYEQHVRQKLYAKGLVAKFTLAQVIGSSTVMADIKKRAVQYAGTDSTVLITGESGTGKELLAQSIHNLGQRSSGPFVAVNCAALPENLLESELFGYEEGAFTGAKKGGKAGLCELAHGGTLFLDEVGEMPLALQARLLRVLQEKEVMRLGGDSVIPVDIRIIAATNQDLLQLIQERRFRNDLYYRLDILRLHVPPLRERKEDIPLLVDYFLHKHTMAKPNSVAFSDAAVDSLKQYQWPGNVRELANILERTLLLFEGPIITEEIIGTVLRETAGRGFNPAAGETLLKVREMETIRTVLQEENYNYSRAAERLGINRTTLWRKLRQQDAN</sequence>
<dbReference type="Gene3D" id="1.10.8.60">
    <property type="match status" value="1"/>
</dbReference>
<dbReference type="InterPro" id="IPR002078">
    <property type="entry name" value="Sigma_54_int"/>
</dbReference>
<dbReference type="PANTHER" id="PTHR32071:SF57">
    <property type="entry name" value="C4-DICARBOXYLATE TRANSPORT TRANSCRIPTIONAL REGULATORY PROTEIN DCTD"/>
    <property type="match status" value="1"/>
</dbReference>
<dbReference type="Gene3D" id="3.30.450.20">
    <property type="entry name" value="PAS domain"/>
    <property type="match status" value="1"/>
</dbReference>
<gene>
    <name evidence="7" type="ORF">EV210_105269</name>
</gene>
<dbReference type="InterPro" id="IPR009057">
    <property type="entry name" value="Homeodomain-like_sf"/>
</dbReference>
<protein>
    <submittedName>
        <fullName evidence="7">Propionate catabolism regulator PrpR</fullName>
    </submittedName>
</protein>
<dbReference type="CDD" id="cd00130">
    <property type="entry name" value="PAS"/>
    <property type="match status" value="1"/>
</dbReference>
<dbReference type="InterPro" id="IPR010524">
    <property type="entry name" value="Sig_transdc_resp-reg_PrpR_N"/>
</dbReference>
<dbReference type="InterPro" id="IPR058031">
    <property type="entry name" value="AAA_lid_NorR"/>
</dbReference>
<accession>A0A4R1PZU8</accession>
<dbReference type="Pfam" id="PF02954">
    <property type="entry name" value="HTH_8"/>
    <property type="match status" value="1"/>
</dbReference>
<keyword evidence="4" id="KW-0804">Transcription</keyword>
<dbReference type="GO" id="GO:0005524">
    <property type="term" value="F:ATP binding"/>
    <property type="evidence" value="ECO:0007669"/>
    <property type="project" value="UniProtKB-KW"/>
</dbReference>
<keyword evidence="3" id="KW-0805">Transcription regulation</keyword>
<dbReference type="NCBIfam" id="TIGR00229">
    <property type="entry name" value="sensory_box"/>
    <property type="match status" value="1"/>
</dbReference>
<evidence type="ECO:0000256" key="1">
    <source>
        <dbReference type="ARBA" id="ARBA00022741"/>
    </source>
</evidence>
<evidence type="ECO:0000313" key="8">
    <source>
        <dbReference type="Proteomes" id="UP000295063"/>
    </source>
</evidence>
<dbReference type="Gene3D" id="3.40.50.10660">
    <property type="entry name" value="PrpR receptor domain-like"/>
    <property type="match status" value="1"/>
</dbReference>
<dbReference type="PROSITE" id="PS50112">
    <property type="entry name" value="PAS"/>
    <property type="match status" value="1"/>
</dbReference>
<dbReference type="FunFam" id="3.40.50.300:FF:000006">
    <property type="entry name" value="DNA-binding transcriptional regulator NtrC"/>
    <property type="match status" value="1"/>
</dbReference>
<reference evidence="7 8" key="1">
    <citation type="submission" date="2019-03" db="EMBL/GenBank/DDBJ databases">
        <title>Genomic Encyclopedia of Type Strains, Phase IV (KMG-IV): sequencing the most valuable type-strain genomes for metagenomic binning, comparative biology and taxonomic classification.</title>
        <authorList>
            <person name="Goeker M."/>
        </authorList>
    </citation>
    <scope>NUCLEOTIDE SEQUENCE [LARGE SCALE GENOMIC DNA]</scope>
    <source>
        <strain evidence="7 8">DSM 15969</strain>
    </source>
</reference>
<name>A0A4R1PZU8_9FIRM</name>
<dbReference type="SUPFAM" id="SSF46689">
    <property type="entry name" value="Homeodomain-like"/>
    <property type="match status" value="1"/>
</dbReference>